<keyword evidence="2" id="KW-1185">Reference proteome</keyword>
<gene>
    <name evidence="1" type="ORF">JCGZ_20113</name>
</gene>
<name>A0A067JUK9_JATCU</name>
<organism evidence="1 2">
    <name type="scientific">Jatropha curcas</name>
    <name type="common">Barbados nut</name>
    <dbReference type="NCBI Taxonomy" id="180498"/>
    <lineage>
        <taxon>Eukaryota</taxon>
        <taxon>Viridiplantae</taxon>
        <taxon>Streptophyta</taxon>
        <taxon>Embryophyta</taxon>
        <taxon>Tracheophyta</taxon>
        <taxon>Spermatophyta</taxon>
        <taxon>Magnoliopsida</taxon>
        <taxon>eudicotyledons</taxon>
        <taxon>Gunneridae</taxon>
        <taxon>Pentapetalae</taxon>
        <taxon>rosids</taxon>
        <taxon>fabids</taxon>
        <taxon>Malpighiales</taxon>
        <taxon>Euphorbiaceae</taxon>
        <taxon>Crotonoideae</taxon>
        <taxon>Jatropheae</taxon>
        <taxon>Jatropha</taxon>
    </lineage>
</organism>
<sequence length="95" mass="9881">MSSKLWFEDDCAALGLWLEAAGPFPPTEAPFPLPLPSSAIKAVLWAANASFILACILTSNCSIRVWMSASDAIGLVEVDEIGDNTVGVAGTNVGT</sequence>
<dbReference type="EMBL" id="KK914812">
    <property type="protein sequence ID" value="KDP27651.1"/>
    <property type="molecule type" value="Genomic_DNA"/>
</dbReference>
<dbReference type="AlphaFoldDB" id="A0A067JUK9"/>
<evidence type="ECO:0000313" key="2">
    <source>
        <dbReference type="Proteomes" id="UP000027138"/>
    </source>
</evidence>
<dbReference type="Proteomes" id="UP000027138">
    <property type="component" value="Unassembled WGS sequence"/>
</dbReference>
<proteinExistence type="predicted"/>
<protein>
    <submittedName>
        <fullName evidence="1">Uncharacterized protein</fullName>
    </submittedName>
</protein>
<accession>A0A067JUK9</accession>
<reference evidence="1 2" key="1">
    <citation type="journal article" date="2014" name="PLoS ONE">
        <title>Global Analysis of Gene Expression Profiles in Physic Nut (Jatropha curcas L.) Seedlings Exposed to Salt Stress.</title>
        <authorList>
            <person name="Zhang L."/>
            <person name="Zhang C."/>
            <person name="Wu P."/>
            <person name="Chen Y."/>
            <person name="Li M."/>
            <person name="Jiang H."/>
            <person name="Wu G."/>
        </authorList>
    </citation>
    <scope>NUCLEOTIDE SEQUENCE [LARGE SCALE GENOMIC DNA]</scope>
    <source>
        <strain evidence="2">cv. GZQX0401</strain>
        <tissue evidence="1">Young leaves</tissue>
    </source>
</reference>
<evidence type="ECO:0000313" key="1">
    <source>
        <dbReference type="EMBL" id="KDP27651.1"/>
    </source>
</evidence>